<dbReference type="RefSeq" id="WP_015819058.1">
    <property type="nucleotide sequence ID" value="NC_012997.1"/>
</dbReference>
<name>C5BTQ9_TERTT</name>
<evidence type="ECO:0000313" key="2">
    <source>
        <dbReference type="Proteomes" id="UP000009080"/>
    </source>
</evidence>
<dbReference type="AlphaFoldDB" id="C5BTQ9"/>
<protein>
    <recommendedName>
        <fullName evidence="3">N-acetyltransferase domain-containing protein</fullName>
    </recommendedName>
</protein>
<dbReference type="eggNOG" id="COG1670">
    <property type="taxonomic scope" value="Bacteria"/>
</dbReference>
<dbReference type="SUPFAM" id="SSF55729">
    <property type="entry name" value="Acyl-CoA N-acyltransferases (Nat)"/>
    <property type="match status" value="1"/>
</dbReference>
<gene>
    <name evidence="1" type="ordered locus">TERTU_3981</name>
</gene>
<evidence type="ECO:0000313" key="1">
    <source>
        <dbReference type="EMBL" id="ACR12945.1"/>
    </source>
</evidence>
<dbReference type="Gene3D" id="3.40.630.30">
    <property type="match status" value="1"/>
</dbReference>
<reference evidence="1 2" key="1">
    <citation type="journal article" date="2009" name="PLoS ONE">
        <title>The complete genome of Teredinibacter turnerae T7901: an intracellular endosymbiont of marine wood-boring bivalves (shipworms).</title>
        <authorList>
            <person name="Yang J.C."/>
            <person name="Madupu R."/>
            <person name="Durkin A.S."/>
            <person name="Ekborg N.A."/>
            <person name="Pedamallu C.S."/>
            <person name="Hostetler J.B."/>
            <person name="Radune D."/>
            <person name="Toms B.S."/>
            <person name="Henrissat B."/>
            <person name="Coutinho P.M."/>
            <person name="Schwarz S."/>
            <person name="Field L."/>
            <person name="Trindade-Silva A.E."/>
            <person name="Soares C.A.G."/>
            <person name="Elshahawi S."/>
            <person name="Hanora A."/>
            <person name="Schmidt E.W."/>
            <person name="Haygood M.G."/>
            <person name="Posfai J."/>
            <person name="Benner J."/>
            <person name="Madinger C."/>
            <person name="Nove J."/>
            <person name="Anton B."/>
            <person name="Chaudhary K."/>
            <person name="Foster J."/>
            <person name="Holman A."/>
            <person name="Kumar S."/>
            <person name="Lessard P.A."/>
            <person name="Luyten Y.A."/>
            <person name="Slatko B."/>
            <person name="Wood N."/>
            <person name="Wu B."/>
            <person name="Teplitski M."/>
            <person name="Mougous J.D."/>
            <person name="Ward N."/>
            <person name="Eisen J.A."/>
            <person name="Badger J.H."/>
            <person name="Distel D.L."/>
        </authorList>
    </citation>
    <scope>NUCLEOTIDE SEQUENCE [LARGE SCALE GENOMIC DNA]</scope>
    <source>
        <strain evidence="2">ATCC 39867 / T7901</strain>
    </source>
</reference>
<dbReference type="KEGG" id="ttu:TERTU_3981"/>
<dbReference type="InterPro" id="IPR016181">
    <property type="entry name" value="Acyl_CoA_acyltransferase"/>
</dbReference>
<proteinExistence type="predicted"/>
<organism evidence="1 2">
    <name type="scientific">Teredinibacter turnerae (strain ATCC 39867 / T7901)</name>
    <dbReference type="NCBI Taxonomy" id="377629"/>
    <lineage>
        <taxon>Bacteria</taxon>
        <taxon>Pseudomonadati</taxon>
        <taxon>Pseudomonadota</taxon>
        <taxon>Gammaproteobacteria</taxon>
        <taxon>Cellvibrionales</taxon>
        <taxon>Cellvibrionaceae</taxon>
        <taxon>Teredinibacter</taxon>
    </lineage>
</organism>
<evidence type="ECO:0008006" key="3">
    <source>
        <dbReference type="Google" id="ProtNLM"/>
    </source>
</evidence>
<accession>C5BTQ9</accession>
<dbReference type="STRING" id="377629.TERTU_3981"/>
<dbReference type="Proteomes" id="UP000009080">
    <property type="component" value="Chromosome"/>
</dbReference>
<sequence length="154" mass="17835">MSKVEYCDFSAIAPAEFLPLLNSDKNREHLIAHEKFDASKAAAWMANKLEMNGYTGCRIRAIYKNKTLAGWCGIQFDDGKYELAIVLDSGFWGLGRTVFNDMMRWARELNHDEIYIHFLHTRPEYQFLKKMAKTVYQTELMGSCFTTYQLAVPD</sequence>
<dbReference type="EMBL" id="CP001614">
    <property type="protein sequence ID" value="ACR12945.1"/>
    <property type="molecule type" value="Genomic_DNA"/>
</dbReference>
<dbReference type="OrthoDB" id="583082at2"/>
<dbReference type="HOGENOM" id="CLU_1703380_0_0_6"/>
<keyword evidence="2" id="KW-1185">Reference proteome</keyword>